<comment type="caution">
    <text evidence="1">The sequence shown here is derived from an EMBL/GenBank/DDBJ whole genome shotgun (WGS) entry which is preliminary data.</text>
</comment>
<organism evidence="1 2">
    <name type="scientific">Pectobacterium fontis</name>
    <dbReference type="NCBI Taxonomy" id="2558042"/>
    <lineage>
        <taxon>Bacteria</taxon>
        <taxon>Pseudomonadati</taxon>
        <taxon>Pseudomonadota</taxon>
        <taxon>Gammaproteobacteria</taxon>
        <taxon>Enterobacterales</taxon>
        <taxon>Pectobacteriaceae</taxon>
        <taxon>Pectobacterium</taxon>
    </lineage>
</organism>
<accession>A0A7V8IHF1</accession>
<reference evidence="1 2" key="1">
    <citation type="submission" date="2014-10" db="EMBL/GenBank/DDBJ databases">
        <title>Genome sequence of Pectobacterium carotovorum M022.</title>
        <authorList>
            <person name="Chan K.-G."/>
            <person name="Tan W.-S."/>
        </authorList>
    </citation>
    <scope>NUCLEOTIDE SEQUENCE [LARGE SCALE GENOMIC DNA]</scope>
    <source>
        <strain evidence="1 2">M022</strain>
    </source>
</reference>
<protein>
    <submittedName>
        <fullName evidence="1">Uncharacterized protein</fullName>
    </submittedName>
</protein>
<proteinExistence type="predicted"/>
<evidence type="ECO:0000313" key="1">
    <source>
        <dbReference type="EMBL" id="KHN50688.1"/>
    </source>
</evidence>
<keyword evidence="2" id="KW-1185">Reference proteome</keyword>
<sequence length="72" mass="8110">MANQLHDFIVVREIIAAQRHLRDDHYAVPYIQSDESSLMTKAFQAIISALNGPILLPGHTAQHMLITFPFPV</sequence>
<evidence type="ECO:0000313" key="2">
    <source>
        <dbReference type="Proteomes" id="UP000053038"/>
    </source>
</evidence>
<dbReference type="Proteomes" id="UP000053038">
    <property type="component" value="Unassembled WGS sequence"/>
</dbReference>
<dbReference type="AlphaFoldDB" id="A0A7V8IHF1"/>
<name>A0A7V8IHF1_9GAMM</name>
<gene>
    <name evidence="1" type="ORF">OI69_13540</name>
</gene>
<dbReference type="EMBL" id="JSXC01000037">
    <property type="protein sequence ID" value="KHN50688.1"/>
    <property type="molecule type" value="Genomic_DNA"/>
</dbReference>